<feature type="domain" description="Solute-binding protein family 5" evidence="2">
    <location>
        <begin position="411"/>
        <end position="727"/>
    </location>
</feature>
<evidence type="ECO:0000256" key="1">
    <source>
        <dbReference type="SAM" id="SignalP"/>
    </source>
</evidence>
<dbReference type="Gene3D" id="3.10.105.10">
    <property type="entry name" value="Dipeptide-binding Protein, Domain 3"/>
    <property type="match status" value="2"/>
</dbReference>
<reference evidence="4" key="1">
    <citation type="submission" date="2019-07" db="EMBL/GenBank/DDBJ databases">
        <title>Complete genome sequences of three Mycoplasma sp. 1220 strains.</title>
        <authorList>
            <person name="Grozner D."/>
            <person name="Forro B."/>
            <person name="Kovacs A.B."/>
            <person name="Marton S."/>
            <person name="Banyai K."/>
            <person name="Kreizinger Z."/>
            <person name="Sulyok K.M."/>
            <person name="Gyuranecz M."/>
        </authorList>
    </citation>
    <scope>NUCLEOTIDE SEQUENCE [LARGE SCALE GENOMIC DNA]</scope>
    <source>
        <strain evidence="4">MYCAV93</strain>
    </source>
</reference>
<dbReference type="InterPro" id="IPR016880">
    <property type="entry name" value="ABC_oligopep_solut-bd_myco_prd"/>
</dbReference>
<proteinExistence type="predicted"/>
<dbReference type="SUPFAM" id="SSF53850">
    <property type="entry name" value="Periplasmic binding protein-like II"/>
    <property type="match status" value="1"/>
</dbReference>
<dbReference type="Pfam" id="PF00496">
    <property type="entry name" value="SBP_bac_5"/>
    <property type="match status" value="1"/>
</dbReference>
<dbReference type="PIRSF" id="PIRSF028335">
    <property type="entry name" value="ABC_oligopep_OppA_prd"/>
    <property type="match status" value="1"/>
</dbReference>
<feature type="signal peptide" evidence="1">
    <location>
        <begin position="1"/>
        <end position="24"/>
    </location>
</feature>
<dbReference type="AlphaFoldDB" id="A0A5B8K158"/>
<dbReference type="Proteomes" id="UP000317512">
    <property type="component" value="Chromosome"/>
</dbReference>
<dbReference type="Gene3D" id="3.40.190.10">
    <property type="entry name" value="Periplasmic binding protein-like II"/>
    <property type="match status" value="1"/>
</dbReference>
<name>A0A5B8K158_9MOLU</name>
<dbReference type="EMBL" id="CP041663">
    <property type="protein sequence ID" value="QDY88350.1"/>
    <property type="molecule type" value="Genomic_DNA"/>
</dbReference>
<organism evidence="3 4">
    <name type="scientific">Mycoplasma anserisalpingitidis</name>
    <dbReference type="NCBI Taxonomy" id="519450"/>
    <lineage>
        <taxon>Bacteria</taxon>
        <taxon>Bacillati</taxon>
        <taxon>Mycoplasmatota</taxon>
        <taxon>Mollicutes</taxon>
        <taxon>Mycoplasmataceae</taxon>
        <taxon>Mycoplasma</taxon>
    </lineage>
</organism>
<feature type="chain" id="PRO_5023011714" evidence="1">
    <location>
        <begin position="25"/>
        <end position="1032"/>
    </location>
</feature>
<dbReference type="OrthoDB" id="403896at2"/>
<accession>A0A5B8K158</accession>
<evidence type="ECO:0000313" key="3">
    <source>
        <dbReference type="EMBL" id="QDY88350.1"/>
    </source>
</evidence>
<protein>
    <submittedName>
        <fullName evidence="3">Peptide ABC transporter substrate-binding protein</fullName>
    </submittedName>
</protein>
<evidence type="ECO:0000313" key="4">
    <source>
        <dbReference type="Proteomes" id="UP000317512"/>
    </source>
</evidence>
<sequence length="1032" mass="118712">MKKLNKWKLPLLAISSVTAFSSLAVLVSCNDNKKTELEKLKEIYGIDTSKNSSFIKYDFGLATEPINNLNYIRYKSMDKVLPSLVDSYLKSGPNTQLKSVIPTNQFNFVMMDVVEADQSSNFDNYYNKLSSKLESEEGYGNVLGQWYAVDNFSIVGGLGAPTIGSDVKKSASMYAFRNPKNQNNYMAITGNLNEYKNKWSNGDYVSATDLRDYLEYILDLNTGSQKLDTIVKYSFRAADEFLAAQREYSKLFNTSYKNPWGRRKYIYNSELGRYIQDPNDIPWQSQVSDANGNPIDLDAIEKIRQAALKFGFYTGQYFLDFSNEEIAKSLHLNTSFNPNAEVQDFTLLTKDNRQVKIQLVRNQYVNPYQKFDFSNEKIEGKIKTLSYNQFGFTAIFDENKTPDLSYLLFTIFSNLYPINRAYVETDGEGIEKYGSDPKKFLTTGPFLINDIVLGPQGYIDLVKDKDYFDASNTISNKIKILFSTDKNINATFFEDGIISQTFIPANKITGYWSDPLFKQYLNKNQGYGTIAYGFNLDNETNTNGYVQDQDLRNAIYFAIDREDILKYVGWDFSFPVNTWTAYGQYKSFDGKNLEMFFNGLTSNTKNNKTFDLQNYEYVIHLSKAFNFEKTERKDIAYDLETAKYYLERFKAKHPELKSISLTFLNNSTDEQKKAGQFLKEKLNAAFNGYINIELKSLPENTFVSFIETGKYDIIYQNYDRIGGNGPSDYIGAFFKRDEIDSLGQKNIAFKDNPVGSFIYADYISNLVLEKLVNTENGKTLTKTEVLSKDINRIREIIESNLEMLELIKKPGRSKNKLLLTEFAQTKTNEIIQILKERYSDDSELFTSEYVSNLILYISINLNKNELNLDDIPGLRSLKITKAFNEYIFNKFGLDKIVELTTDTRDRLNFNQVKQSVSGKQIPDYWRKFIDLSYQRSDETLSDYTSRLNAFFSGNLTDEENNEGWDQAQIYTFIGSVEKIVRDAAPVIPLMEVDTNWEITKVGGVDSLYRFALQYAYDYTNPPRSGLPRRKDG</sequence>
<evidence type="ECO:0000259" key="2">
    <source>
        <dbReference type="Pfam" id="PF00496"/>
    </source>
</evidence>
<dbReference type="Gene3D" id="3.90.76.10">
    <property type="entry name" value="Dipeptide-binding Protein, Domain 1"/>
    <property type="match status" value="1"/>
</dbReference>
<gene>
    <name evidence="3" type="ORF">FOY43_01570</name>
</gene>
<keyword evidence="1" id="KW-0732">Signal</keyword>
<dbReference type="InterPro" id="IPR000914">
    <property type="entry name" value="SBP_5_dom"/>
</dbReference>
<dbReference type="PROSITE" id="PS51257">
    <property type="entry name" value="PROKAR_LIPOPROTEIN"/>
    <property type="match status" value="1"/>
</dbReference>
<dbReference type="RefSeq" id="WP_146308817.1">
    <property type="nucleotide sequence ID" value="NZ_CP041663.1"/>
</dbReference>